<accession>X0Z9S9</accession>
<gene>
    <name evidence="2" type="ORF">S01H1_80106</name>
</gene>
<organism evidence="2">
    <name type="scientific">marine sediment metagenome</name>
    <dbReference type="NCBI Taxonomy" id="412755"/>
    <lineage>
        <taxon>unclassified sequences</taxon>
        <taxon>metagenomes</taxon>
        <taxon>ecological metagenomes</taxon>
    </lineage>
</organism>
<reference evidence="2" key="1">
    <citation type="journal article" date="2014" name="Front. Microbiol.">
        <title>High frequency of phylogenetically diverse reductive dehalogenase-homologous genes in deep subseafloor sedimentary metagenomes.</title>
        <authorList>
            <person name="Kawai M."/>
            <person name="Futagami T."/>
            <person name="Toyoda A."/>
            <person name="Takaki Y."/>
            <person name="Nishi S."/>
            <person name="Hori S."/>
            <person name="Arai W."/>
            <person name="Tsubouchi T."/>
            <person name="Morono Y."/>
            <person name="Uchiyama I."/>
            <person name="Ito T."/>
            <person name="Fujiyama A."/>
            <person name="Inagaki F."/>
            <person name="Takami H."/>
        </authorList>
    </citation>
    <scope>NUCLEOTIDE SEQUENCE</scope>
    <source>
        <strain evidence="2">Expedition CK06-06</strain>
    </source>
</reference>
<dbReference type="EMBL" id="BARS01054061">
    <property type="protein sequence ID" value="GAG45211.1"/>
    <property type="molecule type" value="Genomic_DNA"/>
</dbReference>
<name>X0Z9S9_9ZZZZ</name>
<proteinExistence type="predicted"/>
<comment type="caution">
    <text evidence="2">The sequence shown here is derived from an EMBL/GenBank/DDBJ whole genome shotgun (WGS) entry which is preliminary data.</text>
</comment>
<dbReference type="AlphaFoldDB" id="X0Z9S9"/>
<sequence length="39" mass="4453">MLTLSECLDDEREVYEGDEHHVEFIEAGENPSKSLEATE</sequence>
<evidence type="ECO:0000256" key="1">
    <source>
        <dbReference type="SAM" id="MobiDB-lite"/>
    </source>
</evidence>
<evidence type="ECO:0000313" key="2">
    <source>
        <dbReference type="EMBL" id="GAG45211.1"/>
    </source>
</evidence>
<feature type="region of interest" description="Disordered" evidence="1">
    <location>
        <begin position="18"/>
        <end position="39"/>
    </location>
</feature>
<protein>
    <submittedName>
        <fullName evidence="2">Uncharacterized protein</fullName>
    </submittedName>
</protein>